<dbReference type="EMBL" id="CAJVQA010001391">
    <property type="protein sequence ID" value="CAG8512559.1"/>
    <property type="molecule type" value="Genomic_DNA"/>
</dbReference>
<dbReference type="OrthoDB" id="2358983at2759"/>
<gene>
    <name evidence="1" type="ORF">CPELLU_LOCUS2987</name>
</gene>
<protein>
    <submittedName>
        <fullName evidence="1">23674_t:CDS:1</fullName>
    </submittedName>
</protein>
<evidence type="ECO:0000313" key="2">
    <source>
        <dbReference type="Proteomes" id="UP000789759"/>
    </source>
</evidence>
<dbReference type="Proteomes" id="UP000789759">
    <property type="component" value="Unassembled WGS sequence"/>
</dbReference>
<proteinExistence type="predicted"/>
<accession>A0A9N9A032</accession>
<organism evidence="1 2">
    <name type="scientific">Cetraspora pellucida</name>
    <dbReference type="NCBI Taxonomy" id="1433469"/>
    <lineage>
        <taxon>Eukaryota</taxon>
        <taxon>Fungi</taxon>
        <taxon>Fungi incertae sedis</taxon>
        <taxon>Mucoromycota</taxon>
        <taxon>Glomeromycotina</taxon>
        <taxon>Glomeromycetes</taxon>
        <taxon>Diversisporales</taxon>
        <taxon>Gigasporaceae</taxon>
        <taxon>Cetraspora</taxon>
    </lineage>
</organism>
<dbReference type="AlphaFoldDB" id="A0A9N9A032"/>
<sequence length="100" mass="11765">MSQGMKASYNYNLSIILSDFEQQIQATELVIKYDTNKEFSIELYQIIALAFLSLSEIPNIFNQVKLLILSHAIQVVKYFEKNYIYRRAKHLRNENIICTL</sequence>
<name>A0A9N9A032_9GLOM</name>
<comment type="caution">
    <text evidence="1">The sequence shown here is derived from an EMBL/GenBank/DDBJ whole genome shotgun (WGS) entry which is preliminary data.</text>
</comment>
<evidence type="ECO:0000313" key="1">
    <source>
        <dbReference type="EMBL" id="CAG8512559.1"/>
    </source>
</evidence>
<reference evidence="1" key="1">
    <citation type="submission" date="2021-06" db="EMBL/GenBank/DDBJ databases">
        <authorList>
            <person name="Kallberg Y."/>
            <person name="Tangrot J."/>
            <person name="Rosling A."/>
        </authorList>
    </citation>
    <scope>NUCLEOTIDE SEQUENCE</scope>
    <source>
        <strain evidence="1">FL966</strain>
    </source>
</reference>
<keyword evidence="2" id="KW-1185">Reference proteome</keyword>